<evidence type="ECO:0000313" key="3">
    <source>
        <dbReference type="Proteomes" id="UP001221757"/>
    </source>
</evidence>
<dbReference type="EMBL" id="JARKIE010000444">
    <property type="protein sequence ID" value="KAJ7638090.1"/>
    <property type="molecule type" value="Genomic_DNA"/>
</dbReference>
<evidence type="ECO:0000256" key="1">
    <source>
        <dbReference type="SAM" id="MobiDB-lite"/>
    </source>
</evidence>
<comment type="caution">
    <text evidence="2">The sequence shown here is derived from an EMBL/GenBank/DDBJ whole genome shotgun (WGS) entry which is preliminary data.</text>
</comment>
<name>A0AAD7C345_MYCRO</name>
<keyword evidence="3" id="KW-1185">Reference proteome</keyword>
<protein>
    <submittedName>
        <fullName evidence="2">Uncharacterized protein</fullName>
    </submittedName>
</protein>
<gene>
    <name evidence="2" type="ORF">B0H17DRAFT_1149262</name>
</gene>
<proteinExistence type="predicted"/>
<feature type="compositionally biased region" description="Polar residues" evidence="1">
    <location>
        <begin position="80"/>
        <end position="93"/>
    </location>
</feature>
<accession>A0AAD7C345</accession>
<evidence type="ECO:0000313" key="2">
    <source>
        <dbReference type="EMBL" id="KAJ7638090.1"/>
    </source>
</evidence>
<sequence>MVITWHWAGSLEALQPFLAACQSLGLGTWEPFLYSTFRVTPSVFPSLFLTHLWSSSCAETFENVDAELETIEQEEKSRKNPGQRTSSPSSNLSVIQWHLLSSAEAR</sequence>
<dbReference type="Proteomes" id="UP001221757">
    <property type="component" value="Unassembled WGS sequence"/>
</dbReference>
<reference evidence="2" key="1">
    <citation type="submission" date="2023-03" db="EMBL/GenBank/DDBJ databases">
        <title>Massive genome expansion in bonnet fungi (Mycena s.s.) driven by repeated elements and novel gene families across ecological guilds.</title>
        <authorList>
            <consortium name="Lawrence Berkeley National Laboratory"/>
            <person name="Harder C.B."/>
            <person name="Miyauchi S."/>
            <person name="Viragh M."/>
            <person name="Kuo A."/>
            <person name="Thoen E."/>
            <person name="Andreopoulos B."/>
            <person name="Lu D."/>
            <person name="Skrede I."/>
            <person name="Drula E."/>
            <person name="Henrissat B."/>
            <person name="Morin E."/>
            <person name="Kohler A."/>
            <person name="Barry K."/>
            <person name="LaButti K."/>
            <person name="Morin E."/>
            <person name="Salamov A."/>
            <person name="Lipzen A."/>
            <person name="Mereny Z."/>
            <person name="Hegedus B."/>
            <person name="Baldrian P."/>
            <person name="Stursova M."/>
            <person name="Weitz H."/>
            <person name="Taylor A."/>
            <person name="Grigoriev I.V."/>
            <person name="Nagy L.G."/>
            <person name="Martin F."/>
            <person name="Kauserud H."/>
        </authorList>
    </citation>
    <scope>NUCLEOTIDE SEQUENCE</scope>
    <source>
        <strain evidence="2">CBHHK067</strain>
    </source>
</reference>
<organism evidence="2 3">
    <name type="scientific">Mycena rosella</name>
    <name type="common">Pink bonnet</name>
    <name type="synonym">Agaricus rosellus</name>
    <dbReference type="NCBI Taxonomy" id="1033263"/>
    <lineage>
        <taxon>Eukaryota</taxon>
        <taxon>Fungi</taxon>
        <taxon>Dikarya</taxon>
        <taxon>Basidiomycota</taxon>
        <taxon>Agaricomycotina</taxon>
        <taxon>Agaricomycetes</taxon>
        <taxon>Agaricomycetidae</taxon>
        <taxon>Agaricales</taxon>
        <taxon>Marasmiineae</taxon>
        <taxon>Mycenaceae</taxon>
        <taxon>Mycena</taxon>
    </lineage>
</organism>
<dbReference type="AlphaFoldDB" id="A0AAD7C345"/>
<feature type="region of interest" description="Disordered" evidence="1">
    <location>
        <begin position="72"/>
        <end position="93"/>
    </location>
</feature>